<reference evidence="4" key="1">
    <citation type="submission" date="2016-11" db="EMBL/GenBank/DDBJ databases">
        <authorList>
            <person name="Varghese N."/>
            <person name="Submissions S."/>
        </authorList>
    </citation>
    <scope>NUCLEOTIDE SEQUENCE [LARGE SCALE GENOMIC DNA]</scope>
    <source>
        <strain evidence="4">DSM 22363</strain>
    </source>
</reference>
<organism evidence="3 4">
    <name type="scientific">Parasphingorhabdus marina DSM 22363</name>
    <dbReference type="NCBI Taxonomy" id="1123272"/>
    <lineage>
        <taxon>Bacteria</taxon>
        <taxon>Pseudomonadati</taxon>
        <taxon>Pseudomonadota</taxon>
        <taxon>Alphaproteobacteria</taxon>
        <taxon>Sphingomonadales</taxon>
        <taxon>Sphingomonadaceae</taxon>
        <taxon>Parasphingorhabdus</taxon>
    </lineage>
</organism>
<feature type="region of interest" description="Disordered" evidence="1">
    <location>
        <begin position="21"/>
        <end position="45"/>
    </location>
</feature>
<keyword evidence="2" id="KW-0732">Signal</keyword>
<name>A0A1N6HN13_9SPHN</name>
<accession>A0A1N6HN13</accession>
<proteinExistence type="predicted"/>
<sequence>MIKQSALTMATVLGLMLGASAQAQDDPGGPGSNPNPVPPSPAEQYAVSEGGVDMRTGQYTYSSTDLLIGGSGGLSLTRNNGENDWKWSKPMGQFSHNWHIYATYAPIKNGGANFAVIGGGRGFALSTGANSNNFVAYSNTQRASIRGVPTGSNPLDRYLVYTASDGTKITFREEGANPDGPRVLLSNSSQIGTGYYASKVEEPDGTTYTLSYDEPTSSSPAYLRRVTSNHGYALIFQQTTVAGYKYVSKACVINLAVQSAPSNNICPAGVPTASYAYGSNGRMTSFTDPLQQVHNYTSTYSATAWAAALANWPSSNYTWTETYKMPGQSTPYLTNTLLRHPFYEYTQSQTFADGRTYSYAWNITEHNESTMEVAGGTWTRNDGATATVRFQEMKRPGWEEGDSYSISAGPNKIIDPLGREVLGDYCLPITTSGQPPFPPRTGCATVPVRYWKYPEGNIAEFTYDLYGNALETRQKAKPGSSLADIVTTASYNCATELLCKKPQSTTDANGNTTNYTYSSTTGQPLTVTAPAVNGVRPQTRYTYTLRYARDVNGTALQPPISLLTSEEYCKTTAASGSGCAGAAADEVVTTYDYGPTTGANNLQLRGVVVDSGGLNLRTCYQYDDLGRWIAETQPEGTGSSCP</sequence>
<dbReference type="AlphaFoldDB" id="A0A1N6HN13"/>
<protein>
    <recommendedName>
        <fullName evidence="5">YD repeat-containing protein</fullName>
    </recommendedName>
</protein>
<evidence type="ECO:0000256" key="2">
    <source>
        <dbReference type="SAM" id="SignalP"/>
    </source>
</evidence>
<evidence type="ECO:0000313" key="3">
    <source>
        <dbReference type="EMBL" id="SIO21152.1"/>
    </source>
</evidence>
<evidence type="ECO:0000313" key="4">
    <source>
        <dbReference type="Proteomes" id="UP000185192"/>
    </source>
</evidence>
<gene>
    <name evidence="3" type="ORF">SAMN02745824_3369</name>
</gene>
<evidence type="ECO:0008006" key="5">
    <source>
        <dbReference type="Google" id="ProtNLM"/>
    </source>
</evidence>
<dbReference type="Gene3D" id="2.180.10.10">
    <property type="entry name" value="RHS repeat-associated core"/>
    <property type="match status" value="1"/>
</dbReference>
<dbReference type="Proteomes" id="UP000185192">
    <property type="component" value="Unassembled WGS sequence"/>
</dbReference>
<evidence type="ECO:0000256" key="1">
    <source>
        <dbReference type="SAM" id="MobiDB-lite"/>
    </source>
</evidence>
<dbReference type="OrthoDB" id="7432581at2"/>
<dbReference type="EMBL" id="FSQW01000002">
    <property type="protein sequence ID" value="SIO21152.1"/>
    <property type="molecule type" value="Genomic_DNA"/>
</dbReference>
<feature type="signal peptide" evidence="2">
    <location>
        <begin position="1"/>
        <end position="23"/>
    </location>
</feature>
<dbReference type="STRING" id="1123272.SAMN02745824_3369"/>
<keyword evidence="4" id="KW-1185">Reference proteome</keyword>
<dbReference type="RefSeq" id="WP_074206242.1">
    <property type="nucleotide sequence ID" value="NZ_FSQW01000002.1"/>
</dbReference>
<feature type="chain" id="PRO_5011958235" description="YD repeat-containing protein" evidence="2">
    <location>
        <begin position="24"/>
        <end position="642"/>
    </location>
</feature>